<dbReference type="SUPFAM" id="SSF82171">
    <property type="entry name" value="DPP6 N-terminal domain-like"/>
    <property type="match status" value="1"/>
</dbReference>
<evidence type="ECO:0000256" key="1">
    <source>
        <dbReference type="ARBA" id="ARBA00009820"/>
    </source>
</evidence>
<dbReference type="Pfam" id="PF07676">
    <property type="entry name" value="PD40"/>
    <property type="match status" value="4"/>
</dbReference>
<dbReference type="AlphaFoldDB" id="A0A5S6QE78"/>
<evidence type="ECO:0000313" key="3">
    <source>
        <dbReference type="WBParaSite" id="TMUE_1000005666.1"/>
    </source>
</evidence>
<sequence>MFSRIDSQGAPLRVEKGMFFDFETSSQPAHLLPAVGTIFKYSYDIEKVKVVRCQELQACEINPVLTYEATALKGAARKGELRLNGMNSAAANFLLFNYVAAISQSLGGTVHYAEEKHLANVTQLTFTGVNAEAYFSFDGKEILFQATDKNKNTSECDQIFRLRLGDPSAAPVMVSNGKGRTTCSFFLADNRRFIYSTTDHRMNGCPLTVCKREPRLPACERSHAYLWDVFKEYDIVMDDGSGNRTFLTNSSSYDAEGVVSPDGKTIVFTSSRTGDLELWLMDTNGANQRQLTNVTGYDGGAFFSPDGTKLVFRANHVKTKEEQADYQKLLEHDAVSPSLMDIFTINVNGTDMKQVTDLKYASWAPYYHPDGKRIIFSSNHHHQLHPSTFNLFMVNDDGTNVEQITYDKHFDSFPMFSHDGKKLIFISARNSSGAHLMNIFLADWVDINGVAKIKTSFALLVYVGKEASDGAISDASPDDTAYHAANLTWSIWIWGFKRNPHSRK</sequence>
<dbReference type="InterPro" id="IPR011042">
    <property type="entry name" value="6-blade_b-propeller_TolB-like"/>
</dbReference>
<organism evidence="2 3">
    <name type="scientific">Trichuris muris</name>
    <name type="common">Mouse whipworm</name>
    <dbReference type="NCBI Taxonomy" id="70415"/>
    <lineage>
        <taxon>Eukaryota</taxon>
        <taxon>Metazoa</taxon>
        <taxon>Ecdysozoa</taxon>
        <taxon>Nematoda</taxon>
        <taxon>Enoplea</taxon>
        <taxon>Dorylaimia</taxon>
        <taxon>Trichinellida</taxon>
        <taxon>Trichuridae</taxon>
        <taxon>Trichuris</taxon>
    </lineage>
</organism>
<dbReference type="WBParaSite" id="TMUE_1000005666.1">
    <property type="protein sequence ID" value="TMUE_1000005666.1"/>
    <property type="gene ID" value="WBGene00294633"/>
</dbReference>
<reference evidence="3" key="1">
    <citation type="submission" date="2019-12" db="UniProtKB">
        <authorList>
            <consortium name="WormBaseParasite"/>
        </authorList>
    </citation>
    <scope>IDENTIFICATION</scope>
</reference>
<dbReference type="InterPro" id="IPR011659">
    <property type="entry name" value="WD40"/>
</dbReference>
<dbReference type="Gene3D" id="2.120.10.30">
    <property type="entry name" value="TolB, C-terminal domain"/>
    <property type="match status" value="2"/>
</dbReference>
<dbReference type="PANTHER" id="PTHR36842:SF1">
    <property type="entry name" value="PROTEIN TOLB"/>
    <property type="match status" value="1"/>
</dbReference>
<proteinExistence type="inferred from homology"/>
<evidence type="ECO:0000313" key="2">
    <source>
        <dbReference type="Proteomes" id="UP000046395"/>
    </source>
</evidence>
<comment type="similarity">
    <text evidence="1">Belongs to the TolB family.</text>
</comment>
<dbReference type="PANTHER" id="PTHR36842">
    <property type="entry name" value="PROTEIN TOLB HOMOLOG"/>
    <property type="match status" value="1"/>
</dbReference>
<protein>
    <submittedName>
        <fullName evidence="3">Uncharacterized protein</fullName>
    </submittedName>
</protein>
<dbReference type="Proteomes" id="UP000046395">
    <property type="component" value="Unassembled WGS sequence"/>
</dbReference>
<keyword evidence="2" id="KW-1185">Reference proteome</keyword>
<name>A0A5S6QE78_TRIMR</name>
<dbReference type="STRING" id="70415.A0A5S6QE78"/>
<accession>A0A5S6QE78</accession>